<sequence>MRKSALITASAFIGLASLVAGGTAASASSVPAPKVAGASSFTLNLLGAPITVGVTTGVDGSLTNVNVDPTVLVATAARINKVSFSNVAGTASVTVRANHGGQSVAIRSTSLADLAGIANGWTGDVFGNDVKSSVTFDVVDNVGSPELANVRCAPGAGITCSLPVTTSGHDDDDDDGSSVSSSVTFTSETGATRTLRIRVGMHTDDGNTQAVVRISLSRITEPAITGVGLHTWTGVLCDSTPANIDYRVEADGSITVENTTNPAFTSSTSNSGEHGGVTVTFTTANSEQVRIRVQGADLTVRTRVNLHCPQDLPTINSIAPDPSIVSGDDDGDDDHGDHSDDDDDDDHGDDHGGDHGGGRGGNGGSDDVKGHG</sequence>
<feature type="compositionally biased region" description="Basic and acidic residues" evidence="1">
    <location>
        <begin position="348"/>
        <end position="357"/>
    </location>
</feature>
<feature type="compositionally biased region" description="Polar residues" evidence="1">
    <location>
        <begin position="257"/>
        <end position="272"/>
    </location>
</feature>
<organism evidence="2">
    <name type="scientific">freshwater metagenome</name>
    <dbReference type="NCBI Taxonomy" id="449393"/>
    <lineage>
        <taxon>unclassified sequences</taxon>
        <taxon>metagenomes</taxon>
        <taxon>ecological metagenomes</taxon>
    </lineage>
</organism>
<reference evidence="2" key="1">
    <citation type="submission" date="2020-05" db="EMBL/GenBank/DDBJ databases">
        <authorList>
            <person name="Chiriac C."/>
            <person name="Salcher M."/>
            <person name="Ghai R."/>
            <person name="Kavagutti S V."/>
        </authorList>
    </citation>
    <scope>NUCLEOTIDE SEQUENCE</scope>
</reference>
<feature type="region of interest" description="Disordered" evidence="1">
    <location>
        <begin position="310"/>
        <end position="372"/>
    </location>
</feature>
<name>A0A6J6XHZ0_9ZZZZ</name>
<evidence type="ECO:0000313" key="2">
    <source>
        <dbReference type="EMBL" id="CAB4795244.1"/>
    </source>
</evidence>
<dbReference type="EMBL" id="CAFAAI010000102">
    <property type="protein sequence ID" value="CAB4795244.1"/>
    <property type="molecule type" value="Genomic_DNA"/>
</dbReference>
<feature type="compositionally biased region" description="Acidic residues" evidence="1">
    <location>
        <begin position="327"/>
        <end position="347"/>
    </location>
</feature>
<gene>
    <name evidence="2" type="ORF">UFOPK2992_00704</name>
</gene>
<feature type="region of interest" description="Disordered" evidence="1">
    <location>
        <begin position="257"/>
        <end position="277"/>
    </location>
</feature>
<accession>A0A6J6XHZ0</accession>
<evidence type="ECO:0000256" key="1">
    <source>
        <dbReference type="SAM" id="MobiDB-lite"/>
    </source>
</evidence>
<protein>
    <submittedName>
        <fullName evidence="2">Unannotated protein</fullName>
    </submittedName>
</protein>
<proteinExistence type="predicted"/>
<dbReference type="AlphaFoldDB" id="A0A6J6XHZ0"/>